<feature type="compositionally biased region" description="Polar residues" evidence="5">
    <location>
        <begin position="172"/>
        <end position="194"/>
    </location>
</feature>
<reference evidence="7 8" key="1">
    <citation type="submission" date="2014-11" db="EMBL/GenBank/DDBJ databases">
        <authorList>
            <person name="Zhu J."/>
            <person name="Qi W."/>
            <person name="Song R."/>
        </authorList>
    </citation>
    <scope>NUCLEOTIDE SEQUENCE [LARGE SCALE GENOMIC DNA]</scope>
</reference>
<evidence type="ECO:0000256" key="4">
    <source>
        <dbReference type="RuleBase" id="RU362109"/>
    </source>
</evidence>
<dbReference type="InParanoid" id="A0A0G4ECX3"/>
<feature type="compositionally biased region" description="Low complexity" evidence="5">
    <location>
        <begin position="155"/>
        <end position="171"/>
    </location>
</feature>
<keyword evidence="4" id="KW-0067">ATP-binding</keyword>
<organism evidence="7 8">
    <name type="scientific">Vitrella brassicaformis (strain CCMP3155)</name>
    <dbReference type="NCBI Taxonomy" id="1169540"/>
    <lineage>
        <taxon>Eukaryota</taxon>
        <taxon>Sar</taxon>
        <taxon>Alveolata</taxon>
        <taxon>Colpodellida</taxon>
        <taxon>Vitrellaceae</taxon>
        <taxon>Vitrella</taxon>
    </lineage>
</organism>
<evidence type="ECO:0000256" key="1">
    <source>
        <dbReference type="ARBA" id="ARBA00022679"/>
    </source>
</evidence>
<keyword evidence="4" id="KW-0547">Nucleotide-binding</keyword>
<dbReference type="SMART" id="SM00212">
    <property type="entry name" value="UBCc"/>
    <property type="match status" value="1"/>
</dbReference>
<dbReference type="PANTHER" id="PTHR24068">
    <property type="entry name" value="UBIQUITIN-CONJUGATING ENZYME E2"/>
    <property type="match status" value="1"/>
</dbReference>
<dbReference type="Gene3D" id="3.10.110.10">
    <property type="entry name" value="Ubiquitin Conjugating Enzyme"/>
    <property type="match status" value="1"/>
</dbReference>
<dbReference type="PhylomeDB" id="A0A0G4ECX3"/>
<feature type="compositionally biased region" description="Acidic residues" evidence="5">
    <location>
        <begin position="231"/>
        <end position="242"/>
    </location>
</feature>
<dbReference type="STRING" id="1169540.A0A0G4ECX3"/>
<dbReference type="AlphaFoldDB" id="A0A0G4ECX3"/>
<dbReference type="InterPro" id="IPR023313">
    <property type="entry name" value="UBQ-conjugating_AS"/>
</dbReference>
<evidence type="ECO:0000256" key="5">
    <source>
        <dbReference type="SAM" id="MobiDB-lite"/>
    </source>
</evidence>
<dbReference type="FunCoup" id="A0A0G4ECX3">
    <property type="interactions" value="137"/>
</dbReference>
<keyword evidence="1" id="KW-0808">Transferase</keyword>
<dbReference type="SUPFAM" id="SSF54495">
    <property type="entry name" value="UBC-like"/>
    <property type="match status" value="1"/>
</dbReference>
<dbReference type="EMBL" id="CDMY01000193">
    <property type="protein sequence ID" value="CEL93839.1"/>
    <property type="molecule type" value="Genomic_DNA"/>
</dbReference>
<evidence type="ECO:0000256" key="2">
    <source>
        <dbReference type="ARBA" id="ARBA00022786"/>
    </source>
</evidence>
<sequence length="242" mass="26249">MAQSPSTRKQCDFTKLMIAGYEIDLNNSNTQDFFVTFRGPKETAYEGGIWKVHVELPDQYPFASPSIGFVNKILHPNVDEASGSVCLDVINQTWTPLYSLVNIFDVFLPQLLTYPNPTDPLNSEAASLYMRDRKKYEDKVREYVREYASERTWQSSSSRQGSSKASSMSTSANGNPSRAHNGPSGTPSGAATDSNGDTAMGGEGGGMGGGGGGGDDNDEDDPMSEVSDLSQDNDEDELDLED</sequence>
<evidence type="ECO:0000259" key="6">
    <source>
        <dbReference type="PROSITE" id="PS50127"/>
    </source>
</evidence>
<dbReference type="InterPro" id="IPR016135">
    <property type="entry name" value="UBQ-conjugating_enzyme/RWD"/>
</dbReference>
<dbReference type="InterPro" id="IPR000608">
    <property type="entry name" value="UBC"/>
</dbReference>
<dbReference type="OrthoDB" id="269518at2759"/>
<dbReference type="Pfam" id="PF00179">
    <property type="entry name" value="UQ_con"/>
    <property type="match status" value="1"/>
</dbReference>
<dbReference type="FunFam" id="3.10.110.10:FF:000016">
    <property type="entry name" value="Ubiquitin-conjugating enzyme E2 H"/>
    <property type="match status" value="1"/>
</dbReference>
<dbReference type="CDD" id="cd23797">
    <property type="entry name" value="UBCc_UBE2H"/>
    <property type="match status" value="1"/>
</dbReference>
<name>A0A0G4ECX3_VITBC</name>
<dbReference type="GO" id="GO:0016740">
    <property type="term" value="F:transferase activity"/>
    <property type="evidence" value="ECO:0007669"/>
    <property type="project" value="UniProtKB-KW"/>
</dbReference>
<dbReference type="PROSITE" id="PS00183">
    <property type="entry name" value="UBC_1"/>
    <property type="match status" value="1"/>
</dbReference>
<proteinExistence type="inferred from homology"/>
<feature type="region of interest" description="Disordered" evidence="5">
    <location>
        <begin position="147"/>
        <end position="242"/>
    </location>
</feature>
<feature type="compositionally biased region" description="Gly residues" evidence="5">
    <location>
        <begin position="199"/>
        <end position="214"/>
    </location>
</feature>
<evidence type="ECO:0000313" key="7">
    <source>
        <dbReference type="EMBL" id="CEL93839.1"/>
    </source>
</evidence>
<evidence type="ECO:0000313" key="8">
    <source>
        <dbReference type="Proteomes" id="UP000041254"/>
    </source>
</evidence>
<keyword evidence="8" id="KW-1185">Reference proteome</keyword>
<comment type="similarity">
    <text evidence="4">Belongs to the ubiquitin-conjugating enzyme family.</text>
</comment>
<gene>
    <name evidence="7" type="ORF">Vbra_20250</name>
</gene>
<feature type="domain" description="UBC core" evidence="6">
    <location>
        <begin position="1"/>
        <end position="149"/>
    </location>
</feature>
<dbReference type="GO" id="GO:0005524">
    <property type="term" value="F:ATP binding"/>
    <property type="evidence" value="ECO:0007669"/>
    <property type="project" value="UniProtKB-UniRule"/>
</dbReference>
<keyword evidence="2 4" id="KW-0833">Ubl conjugation pathway</keyword>
<protein>
    <recommendedName>
        <fullName evidence="6">UBC core domain-containing protein</fullName>
    </recommendedName>
</protein>
<evidence type="ECO:0000256" key="3">
    <source>
        <dbReference type="PROSITE-ProRule" id="PRU10133"/>
    </source>
</evidence>
<feature type="active site" description="Glycyl thioester intermediate" evidence="3">
    <location>
        <position position="86"/>
    </location>
</feature>
<dbReference type="VEuPathDB" id="CryptoDB:Vbra_20250"/>
<dbReference type="OMA" id="GSMCENS"/>
<accession>A0A0G4ECX3</accession>
<dbReference type="Proteomes" id="UP000041254">
    <property type="component" value="Unassembled WGS sequence"/>
</dbReference>
<dbReference type="PROSITE" id="PS50127">
    <property type="entry name" value="UBC_2"/>
    <property type="match status" value="1"/>
</dbReference>